<dbReference type="Pfam" id="PF02780">
    <property type="entry name" value="Transketolase_C"/>
    <property type="match status" value="1"/>
</dbReference>
<keyword evidence="12" id="KW-0414">Isoprene biosynthesis</keyword>
<dbReference type="SMART" id="SM00861">
    <property type="entry name" value="Transket_pyr"/>
    <property type="match status" value="1"/>
</dbReference>
<dbReference type="FunFam" id="3.40.50.970:FF:000005">
    <property type="entry name" value="1-deoxy-D-xylulose-5-phosphate synthase"/>
    <property type="match status" value="1"/>
</dbReference>
<comment type="cofactor">
    <cofactor evidence="2">
        <name>thiamine diphosphate</name>
        <dbReference type="ChEBI" id="CHEBI:58937"/>
    </cofactor>
</comment>
<evidence type="ECO:0000256" key="3">
    <source>
        <dbReference type="ARBA" id="ARBA00004980"/>
    </source>
</evidence>
<dbReference type="PANTHER" id="PTHR43322">
    <property type="entry name" value="1-D-DEOXYXYLULOSE 5-PHOSPHATE SYNTHASE-RELATED"/>
    <property type="match status" value="1"/>
</dbReference>
<keyword evidence="9" id="KW-0460">Magnesium</keyword>
<comment type="subunit">
    <text evidence="5">Homodimer.</text>
</comment>
<evidence type="ECO:0000256" key="11">
    <source>
        <dbReference type="ARBA" id="ARBA00023052"/>
    </source>
</evidence>
<gene>
    <name evidence="15" type="ORF">TCM_021107</name>
</gene>
<dbReference type="CDD" id="cd02007">
    <property type="entry name" value="TPP_DXS"/>
    <property type="match status" value="1"/>
</dbReference>
<sequence length="720" mass="77366">MALCAFSFPAHINRAAASDPQKSTSFASHLLGGTDLLFQPLHKLNQVRKRPGGVCASLSERAEYHSQRPPTPLLDTINYPIHMKNLSVKELKQLADELRSDVIFNVSKTGGHLGSSLGVVELTVALHYVFNAPKDKILWDVGHQSYPHKILTGRRDKMYTMRQTNGLAGFTKRSESEYDCFGTGHSSTTISAGLGMAVGRDLKGERNNVVAVIGDGAMTAGQAYEAMNNAGYLDSDMIVILNDNKQVSLPTATLDGPIPPVGALSSALSRLQSNRPLRELREVAKGVTKQIGGPMHELAAKVDEYARGMISGSGSTLFEELGLYYIGPVDGHNIDDLVSILKEVKSTKTTGPVLIHVVTEKGRGYPYAERAADKYHGVVKFDLATGKQFKGSSATQSYTTYFAEALIAEAEADKNIVAIHAAMGGGTGLNLFLRRFPERCFDVGIAEQHAVTFAAGLACEGLKPFCAIYSSFMQRAYDQVVHDVDLQKLPVRFAMDRAGLVGADGPTHCGAFDVTFMACLPNMVVMAPSDEAELFHMVATAAAIDDRPSCFRYPRGNGLGVQVPPGNKGVPLEIGKGRVLIEGERVALLGYGSAVQSCLGAASLLASHGLRLTVADARFCKPLDHTLIRKLAKSHEVLITVEEGSIGGFGSHVAQFLALDGLLDGTVKWRPLVLPDRYIDHGSPADQLAEAGLTPSHIAATVFNVLGQKREALEIMSSRN</sequence>
<evidence type="ECO:0000313" key="16">
    <source>
        <dbReference type="Proteomes" id="UP000026915"/>
    </source>
</evidence>
<dbReference type="Pfam" id="PF02779">
    <property type="entry name" value="Transket_pyr"/>
    <property type="match status" value="1"/>
</dbReference>
<dbReference type="InterPro" id="IPR005477">
    <property type="entry name" value="Dxylulose-5-P_synthase"/>
</dbReference>
<keyword evidence="10" id="KW-0784">Thiamine biosynthesis</keyword>
<dbReference type="CDD" id="cd07033">
    <property type="entry name" value="TPP_PYR_DXS_TK_like"/>
    <property type="match status" value="1"/>
</dbReference>
<dbReference type="SUPFAM" id="SSF52922">
    <property type="entry name" value="TK C-terminal domain-like"/>
    <property type="match status" value="1"/>
</dbReference>
<evidence type="ECO:0000256" key="8">
    <source>
        <dbReference type="ARBA" id="ARBA00022723"/>
    </source>
</evidence>
<dbReference type="InterPro" id="IPR009014">
    <property type="entry name" value="Transketo_C/PFOR_II"/>
</dbReference>
<evidence type="ECO:0000256" key="1">
    <source>
        <dbReference type="ARBA" id="ARBA00001946"/>
    </source>
</evidence>
<dbReference type="Gramene" id="EOY06359">
    <property type="protein sequence ID" value="EOY06359"/>
    <property type="gene ID" value="TCM_021107"/>
</dbReference>
<keyword evidence="8" id="KW-0479">Metal-binding</keyword>
<dbReference type="Pfam" id="PF13292">
    <property type="entry name" value="DXP_synthase_N"/>
    <property type="match status" value="1"/>
</dbReference>
<keyword evidence="16" id="KW-1185">Reference proteome</keyword>
<keyword evidence="11" id="KW-0786">Thiamine pyrophosphate</keyword>
<dbReference type="EMBL" id="CM001882">
    <property type="protein sequence ID" value="EOY06359.1"/>
    <property type="molecule type" value="Genomic_DNA"/>
</dbReference>
<name>A0A061EVQ4_THECC</name>
<dbReference type="InterPro" id="IPR029061">
    <property type="entry name" value="THDP-binding"/>
</dbReference>
<evidence type="ECO:0000256" key="4">
    <source>
        <dbReference type="ARBA" id="ARBA00011081"/>
    </source>
</evidence>
<evidence type="ECO:0000256" key="5">
    <source>
        <dbReference type="ARBA" id="ARBA00011738"/>
    </source>
</evidence>
<dbReference type="Proteomes" id="UP000026915">
    <property type="component" value="Chromosome 4"/>
</dbReference>
<dbReference type="PANTHER" id="PTHR43322:SF5">
    <property type="entry name" value="1-DEOXY-D-XYLULOSE-5-PHOSPHATE SYNTHASE, CHLOROPLASTIC"/>
    <property type="match status" value="1"/>
</dbReference>
<dbReference type="InterPro" id="IPR049557">
    <property type="entry name" value="Transketolase_CS"/>
</dbReference>
<evidence type="ECO:0000259" key="14">
    <source>
        <dbReference type="SMART" id="SM00861"/>
    </source>
</evidence>
<organism evidence="15 16">
    <name type="scientific">Theobroma cacao</name>
    <name type="common">Cacao</name>
    <name type="synonym">Cocoa</name>
    <dbReference type="NCBI Taxonomy" id="3641"/>
    <lineage>
        <taxon>Eukaryota</taxon>
        <taxon>Viridiplantae</taxon>
        <taxon>Streptophyta</taxon>
        <taxon>Embryophyta</taxon>
        <taxon>Tracheophyta</taxon>
        <taxon>Spermatophyta</taxon>
        <taxon>Magnoliopsida</taxon>
        <taxon>eudicotyledons</taxon>
        <taxon>Gunneridae</taxon>
        <taxon>Pentapetalae</taxon>
        <taxon>rosids</taxon>
        <taxon>malvids</taxon>
        <taxon>Malvales</taxon>
        <taxon>Malvaceae</taxon>
        <taxon>Byttnerioideae</taxon>
        <taxon>Theobroma</taxon>
    </lineage>
</organism>
<dbReference type="NCBIfam" id="NF003933">
    <property type="entry name" value="PRK05444.2-2"/>
    <property type="match status" value="1"/>
</dbReference>
<dbReference type="NCBIfam" id="TIGR00204">
    <property type="entry name" value="dxs"/>
    <property type="match status" value="1"/>
</dbReference>
<dbReference type="HOGENOM" id="CLU_009227_1_4_1"/>
<dbReference type="PROSITE" id="PS00802">
    <property type="entry name" value="TRANSKETOLASE_2"/>
    <property type="match status" value="1"/>
</dbReference>
<dbReference type="GO" id="GO:0008661">
    <property type="term" value="F:1-deoxy-D-xylulose-5-phosphate synthase activity"/>
    <property type="evidence" value="ECO:0007669"/>
    <property type="project" value="UniProtKB-EC"/>
</dbReference>
<keyword evidence="7" id="KW-0808">Transferase</keyword>
<evidence type="ECO:0000313" key="15">
    <source>
        <dbReference type="EMBL" id="EOY06359.1"/>
    </source>
</evidence>
<protein>
    <recommendedName>
        <fullName evidence="6">1-deoxy-D-xylulose-5-phosphate synthase</fullName>
        <ecNumber evidence="6">2.2.1.7</ecNumber>
    </recommendedName>
</protein>
<dbReference type="GO" id="GO:0046872">
    <property type="term" value="F:metal ion binding"/>
    <property type="evidence" value="ECO:0007669"/>
    <property type="project" value="UniProtKB-KW"/>
</dbReference>
<dbReference type="SUPFAM" id="SSF52518">
    <property type="entry name" value="Thiamin diphosphate-binding fold (THDP-binding)"/>
    <property type="match status" value="2"/>
</dbReference>
<dbReference type="InterPro" id="IPR020826">
    <property type="entry name" value="Transketolase_BS"/>
</dbReference>
<evidence type="ECO:0000256" key="13">
    <source>
        <dbReference type="ARBA" id="ARBA00050872"/>
    </source>
</evidence>
<evidence type="ECO:0000256" key="6">
    <source>
        <dbReference type="ARBA" id="ARBA00013150"/>
    </source>
</evidence>
<dbReference type="UniPathway" id="UPA00064">
    <property type="reaction ID" value="UER00091"/>
</dbReference>
<accession>A0A061EVQ4</accession>
<dbReference type="FunFam" id="3.40.50.920:FF:000002">
    <property type="entry name" value="1-deoxy-D-xylulose-5-phosphate synthase"/>
    <property type="match status" value="1"/>
</dbReference>
<dbReference type="Gene3D" id="3.40.50.970">
    <property type="match status" value="2"/>
</dbReference>
<evidence type="ECO:0000256" key="2">
    <source>
        <dbReference type="ARBA" id="ARBA00001964"/>
    </source>
</evidence>
<dbReference type="EC" id="2.2.1.7" evidence="6"/>
<evidence type="ECO:0000256" key="7">
    <source>
        <dbReference type="ARBA" id="ARBA00022679"/>
    </source>
</evidence>
<dbReference type="HAMAP" id="MF_00315">
    <property type="entry name" value="DXP_synth"/>
    <property type="match status" value="1"/>
</dbReference>
<evidence type="ECO:0000256" key="9">
    <source>
        <dbReference type="ARBA" id="ARBA00022842"/>
    </source>
</evidence>
<dbReference type="InterPro" id="IPR005475">
    <property type="entry name" value="Transketolase-like_Pyr-bd"/>
</dbReference>
<dbReference type="PROSITE" id="PS00801">
    <property type="entry name" value="TRANSKETOLASE_1"/>
    <property type="match status" value="1"/>
</dbReference>
<comment type="pathway">
    <text evidence="3">Metabolic intermediate biosynthesis; 1-deoxy-D-xylulose 5-phosphate biosynthesis; 1-deoxy-D-xylulose 5-phosphate from D-glyceraldehyde 3-phosphate and pyruvate: step 1/1.</text>
</comment>
<dbReference type="GO" id="GO:0016114">
    <property type="term" value="P:terpenoid biosynthetic process"/>
    <property type="evidence" value="ECO:0007669"/>
    <property type="project" value="InterPro"/>
</dbReference>
<reference evidence="15 16" key="1">
    <citation type="journal article" date="2013" name="Genome Biol.">
        <title>The genome sequence of the most widely cultivated cacao type and its use to identify candidate genes regulating pod color.</title>
        <authorList>
            <person name="Motamayor J.C."/>
            <person name="Mockaitis K."/>
            <person name="Schmutz J."/>
            <person name="Haiminen N."/>
            <person name="Iii D.L."/>
            <person name="Cornejo O."/>
            <person name="Findley S.D."/>
            <person name="Zheng P."/>
            <person name="Utro F."/>
            <person name="Royaert S."/>
            <person name="Saski C."/>
            <person name="Jenkins J."/>
            <person name="Podicheti R."/>
            <person name="Zhao M."/>
            <person name="Scheffler B.E."/>
            <person name="Stack J.C."/>
            <person name="Feltus F.A."/>
            <person name="Mustiga G.M."/>
            <person name="Amores F."/>
            <person name="Phillips W."/>
            <person name="Marelli J.P."/>
            <person name="May G.D."/>
            <person name="Shapiro H."/>
            <person name="Ma J."/>
            <person name="Bustamante C.D."/>
            <person name="Schnell R.J."/>
            <person name="Main D."/>
            <person name="Gilbert D."/>
            <person name="Parida L."/>
            <person name="Kuhn D.N."/>
        </authorList>
    </citation>
    <scope>NUCLEOTIDE SEQUENCE [LARGE SCALE GENOMIC DNA]</scope>
    <source>
        <strain evidence="16">cv. Matina 1-6</strain>
    </source>
</reference>
<proteinExistence type="inferred from homology"/>
<evidence type="ECO:0000256" key="12">
    <source>
        <dbReference type="ARBA" id="ARBA00023229"/>
    </source>
</evidence>
<dbReference type="AlphaFoldDB" id="A0A061EVQ4"/>
<comment type="cofactor">
    <cofactor evidence="1">
        <name>Mg(2+)</name>
        <dbReference type="ChEBI" id="CHEBI:18420"/>
    </cofactor>
</comment>
<dbReference type="InterPro" id="IPR033248">
    <property type="entry name" value="Transketolase_C"/>
</dbReference>
<dbReference type="GO" id="GO:0009228">
    <property type="term" value="P:thiamine biosynthetic process"/>
    <property type="evidence" value="ECO:0007669"/>
    <property type="project" value="UniProtKB-KW"/>
</dbReference>
<comment type="catalytic activity">
    <reaction evidence="13">
        <text>D-glyceraldehyde 3-phosphate + pyruvate + H(+) = 1-deoxy-D-xylulose 5-phosphate + CO2</text>
        <dbReference type="Rhea" id="RHEA:12605"/>
        <dbReference type="ChEBI" id="CHEBI:15361"/>
        <dbReference type="ChEBI" id="CHEBI:15378"/>
        <dbReference type="ChEBI" id="CHEBI:16526"/>
        <dbReference type="ChEBI" id="CHEBI:57792"/>
        <dbReference type="ChEBI" id="CHEBI:59776"/>
        <dbReference type="EC" id="2.2.1.7"/>
    </reaction>
    <physiologicalReaction direction="left-to-right" evidence="13">
        <dbReference type="Rhea" id="RHEA:12606"/>
    </physiologicalReaction>
</comment>
<comment type="similarity">
    <text evidence="4">Belongs to the transketolase family. DXPS subfamily.</text>
</comment>
<feature type="domain" description="Transketolase-like pyrimidine-binding" evidence="14">
    <location>
        <begin position="396"/>
        <end position="561"/>
    </location>
</feature>
<dbReference type="GO" id="GO:0019288">
    <property type="term" value="P:isopentenyl diphosphate biosynthetic process, methylerythritol 4-phosphate pathway"/>
    <property type="evidence" value="ECO:0007669"/>
    <property type="project" value="UniProtKB-ARBA"/>
</dbReference>
<evidence type="ECO:0000256" key="10">
    <source>
        <dbReference type="ARBA" id="ARBA00022977"/>
    </source>
</evidence>
<dbReference type="Gene3D" id="3.40.50.920">
    <property type="match status" value="1"/>
</dbReference>